<evidence type="ECO:0000256" key="6">
    <source>
        <dbReference type="ARBA" id="ARBA00023128"/>
    </source>
</evidence>
<dbReference type="CDD" id="cd07813">
    <property type="entry name" value="COQ10p_like"/>
    <property type="match status" value="1"/>
</dbReference>
<keyword evidence="6" id="KW-0496">Mitochondrion</keyword>
<comment type="similarity">
    <text evidence="2">Belongs to the COQ10 family.</text>
</comment>
<reference evidence="12" key="2">
    <citation type="submission" date="2025-08" db="UniProtKB">
        <authorList>
            <consortium name="Ensembl"/>
        </authorList>
    </citation>
    <scope>IDENTIFICATION</scope>
</reference>
<feature type="region of interest" description="Disordered" evidence="10">
    <location>
        <begin position="1"/>
        <end position="51"/>
    </location>
</feature>
<dbReference type="GO" id="GO:0005743">
    <property type="term" value="C:mitochondrial inner membrane"/>
    <property type="evidence" value="ECO:0007669"/>
    <property type="project" value="UniProtKB-SubCell"/>
</dbReference>
<dbReference type="AlphaFoldDB" id="A0A8U7M8F9"/>
<keyword evidence="4" id="KW-0999">Mitochondrion inner membrane</keyword>
<keyword evidence="7" id="KW-0472">Membrane</keyword>
<evidence type="ECO:0000256" key="3">
    <source>
        <dbReference type="ARBA" id="ARBA00011814"/>
    </source>
</evidence>
<dbReference type="PANTHER" id="PTHR12901">
    <property type="entry name" value="SPERM PROTEIN HOMOLOG"/>
    <property type="match status" value="1"/>
</dbReference>
<dbReference type="InterPro" id="IPR044996">
    <property type="entry name" value="COQ10-like"/>
</dbReference>
<dbReference type="InterPro" id="IPR023393">
    <property type="entry name" value="START-like_dom_sf"/>
</dbReference>
<evidence type="ECO:0000256" key="8">
    <source>
        <dbReference type="ARBA" id="ARBA00024947"/>
    </source>
</evidence>
<evidence type="ECO:0000256" key="5">
    <source>
        <dbReference type="ARBA" id="ARBA00022946"/>
    </source>
</evidence>
<comment type="subunit">
    <text evidence="3">Interacts with coenzyme Q.</text>
</comment>
<keyword evidence="13" id="KW-1185">Reference proteome</keyword>
<evidence type="ECO:0000313" key="13">
    <source>
        <dbReference type="Proteomes" id="UP000694553"/>
    </source>
</evidence>
<evidence type="ECO:0000256" key="1">
    <source>
        <dbReference type="ARBA" id="ARBA00004443"/>
    </source>
</evidence>
<sequence length="308" mass="34613">MAARGARALPGQSGRAPRPRALSRDRAPPQPGRAGPAPEPQAASGAGGMWRSGMWRSGMWRSGMWRSGMWRSGMWRSGMWRSGAALGRALARGAAARHLVSCGILMTRTSPLQVPVMSHTFSRNFFNVAAPLINKRKEYSERRIIGYSMQEMYEVVAVVENYKLFVPWCKKSDILSKRSGYCKAQLEIGFPPVVERYTSIVTLVRPHLVKASCTDGKLFNHLETVWRLSPGIPGYPRTCTLDFSISFEFRSLLHSKLATLFFDEVVKQMVAAFERRASKLHGPETSIPRELMLHEVHQTNFSHHCFCC</sequence>
<keyword evidence="5" id="KW-0809">Transit peptide</keyword>
<dbReference type="InterPro" id="IPR005031">
    <property type="entry name" value="COQ10_START"/>
</dbReference>
<evidence type="ECO:0000256" key="7">
    <source>
        <dbReference type="ARBA" id="ARBA00023136"/>
    </source>
</evidence>
<dbReference type="PANTHER" id="PTHR12901:SF9">
    <property type="entry name" value="COENZYME Q-BINDING PROTEIN COQ10 HOMOLOG B, MITOCHONDRIAL"/>
    <property type="match status" value="1"/>
</dbReference>
<evidence type="ECO:0000259" key="11">
    <source>
        <dbReference type="Pfam" id="PF03364"/>
    </source>
</evidence>
<feature type="compositionally biased region" description="Low complexity" evidence="10">
    <location>
        <begin position="32"/>
        <end position="43"/>
    </location>
</feature>
<reference evidence="13" key="1">
    <citation type="submission" date="2019-10" db="EMBL/GenBank/DDBJ databases">
        <title>Corvus moneduloides (New Caledonian crow) genome, bCorMon1, primary haplotype.</title>
        <authorList>
            <person name="Rutz C."/>
            <person name="Fungtammasan C."/>
            <person name="Mountcastle J."/>
            <person name="Formenti G."/>
            <person name="Chow W."/>
            <person name="Howe K."/>
            <person name="Steele M.P."/>
            <person name="Fernandes J."/>
            <person name="Gilbert M.T.P."/>
            <person name="Fedrigo O."/>
            <person name="Jarvis E.D."/>
            <person name="Gemmell N."/>
        </authorList>
    </citation>
    <scope>NUCLEOTIDE SEQUENCE [LARGE SCALE GENOMIC DNA]</scope>
</reference>
<organism evidence="12 13">
    <name type="scientific">Corvus moneduloides</name>
    <name type="common">New Caledonian crow</name>
    <dbReference type="NCBI Taxonomy" id="1196302"/>
    <lineage>
        <taxon>Eukaryota</taxon>
        <taxon>Metazoa</taxon>
        <taxon>Chordata</taxon>
        <taxon>Craniata</taxon>
        <taxon>Vertebrata</taxon>
        <taxon>Euteleostomi</taxon>
        <taxon>Archelosauria</taxon>
        <taxon>Archosauria</taxon>
        <taxon>Dinosauria</taxon>
        <taxon>Saurischia</taxon>
        <taxon>Theropoda</taxon>
        <taxon>Coelurosauria</taxon>
        <taxon>Aves</taxon>
        <taxon>Neognathae</taxon>
        <taxon>Neoaves</taxon>
        <taxon>Telluraves</taxon>
        <taxon>Australaves</taxon>
        <taxon>Passeriformes</taxon>
        <taxon>Corvoidea</taxon>
        <taxon>Corvidae</taxon>
        <taxon>Corvus</taxon>
    </lineage>
</organism>
<dbReference type="FunFam" id="3.30.530.20:FF:000002">
    <property type="entry name" value="Coenzyme Q-binding protein COQ10 homolog, mitochondrial"/>
    <property type="match status" value="1"/>
</dbReference>
<evidence type="ECO:0000313" key="12">
    <source>
        <dbReference type="Ensembl" id="ENSCMUP00000030436.1"/>
    </source>
</evidence>
<gene>
    <name evidence="12" type="primary">COQ10B</name>
</gene>
<dbReference type="GO" id="GO:0045333">
    <property type="term" value="P:cellular respiration"/>
    <property type="evidence" value="ECO:0007669"/>
    <property type="project" value="InterPro"/>
</dbReference>
<evidence type="ECO:0000256" key="2">
    <source>
        <dbReference type="ARBA" id="ARBA00006885"/>
    </source>
</evidence>
<accession>A0A8U7M8F9</accession>
<dbReference type="Gene3D" id="3.30.530.20">
    <property type="match status" value="1"/>
</dbReference>
<evidence type="ECO:0000256" key="4">
    <source>
        <dbReference type="ARBA" id="ARBA00022792"/>
    </source>
</evidence>
<dbReference type="Ensembl" id="ENSCMUT00000037889.1">
    <property type="protein sequence ID" value="ENSCMUP00000030436.1"/>
    <property type="gene ID" value="ENSCMUG00000020021.1"/>
</dbReference>
<evidence type="ECO:0000256" key="9">
    <source>
        <dbReference type="ARBA" id="ARBA00039620"/>
    </source>
</evidence>
<comment type="subcellular location">
    <subcellularLocation>
        <location evidence="1">Mitochondrion inner membrane</location>
        <topology evidence="1">Peripheral membrane protein</topology>
        <orientation evidence="1">Matrix side</orientation>
    </subcellularLocation>
</comment>
<name>A0A8U7M8F9_CORMO</name>
<dbReference type="Pfam" id="PF03364">
    <property type="entry name" value="Polyketide_cyc"/>
    <property type="match status" value="1"/>
</dbReference>
<dbReference type="SUPFAM" id="SSF55961">
    <property type="entry name" value="Bet v1-like"/>
    <property type="match status" value="1"/>
</dbReference>
<reference evidence="12" key="3">
    <citation type="submission" date="2025-09" db="UniProtKB">
        <authorList>
            <consortium name="Ensembl"/>
        </authorList>
    </citation>
    <scope>IDENTIFICATION</scope>
</reference>
<protein>
    <recommendedName>
        <fullName evidence="9">Coenzyme Q-binding protein COQ10 homolog B, mitochondrial</fullName>
    </recommendedName>
</protein>
<evidence type="ECO:0000256" key="10">
    <source>
        <dbReference type="SAM" id="MobiDB-lite"/>
    </source>
</evidence>
<comment type="function">
    <text evidence="8">Required for the function of coenzyme Q in the respiratory chain. May serve as a chaperone or may be involved in the transport of Q6 from its site of synthesis to the catalytic sites of the respiratory complexes.</text>
</comment>
<dbReference type="GO" id="GO:0048039">
    <property type="term" value="F:ubiquinone binding"/>
    <property type="evidence" value="ECO:0007669"/>
    <property type="project" value="InterPro"/>
</dbReference>
<dbReference type="Proteomes" id="UP000694553">
    <property type="component" value="Unassembled WGS sequence"/>
</dbReference>
<proteinExistence type="inferred from homology"/>
<feature type="domain" description="Coenzyme Q-binding protein COQ10 START" evidence="11">
    <location>
        <begin position="145"/>
        <end position="274"/>
    </location>
</feature>